<dbReference type="GO" id="GO:0043541">
    <property type="term" value="C:UDP-N-acetylglucosamine transferase complex"/>
    <property type="evidence" value="ECO:0007669"/>
    <property type="project" value="TreeGrafter"/>
</dbReference>
<comment type="similarity">
    <text evidence="2">Belongs to the ALG14 family.</text>
</comment>
<keyword evidence="5" id="KW-0256">Endoplasmic reticulum</keyword>
<dbReference type="GO" id="GO:0004577">
    <property type="term" value="F:N-acetylglucosaminyldiphosphodolichol N-acetylglucosaminyltransferase activity"/>
    <property type="evidence" value="ECO:0007669"/>
    <property type="project" value="TreeGrafter"/>
</dbReference>
<dbReference type="GO" id="GO:0006488">
    <property type="term" value="P:dolichol-linked oligosaccharide biosynthetic process"/>
    <property type="evidence" value="ECO:0007669"/>
    <property type="project" value="InterPro"/>
</dbReference>
<dbReference type="OrthoDB" id="17098at2759"/>
<dbReference type="Gene3D" id="3.40.50.2000">
    <property type="entry name" value="Glycogen Phosphorylase B"/>
    <property type="match status" value="1"/>
</dbReference>
<keyword evidence="4 8" id="KW-0812">Transmembrane</keyword>
<evidence type="ECO:0000256" key="2">
    <source>
        <dbReference type="ARBA" id="ARBA00009731"/>
    </source>
</evidence>
<dbReference type="Pfam" id="PF08660">
    <property type="entry name" value="Alg14"/>
    <property type="match status" value="1"/>
</dbReference>
<gene>
    <name evidence="9" type="ORF">TrRE_jg6265</name>
</gene>
<evidence type="ECO:0000256" key="8">
    <source>
        <dbReference type="SAM" id="Phobius"/>
    </source>
</evidence>
<dbReference type="EMBL" id="BRXZ01000219">
    <property type="protein sequence ID" value="GMI07682.1"/>
    <property type="molecule type" value="Genomic_DNA"/>
</dbReference>
<evidence type="ECO:0000313" key="10">
    <source>
        <dbReference type="Proteomes" id="UP001165082"/>
    </source>
</evidence>
<evidence type="ECO:0000256" key="5">
    <source>
        <dbReference type="ARBA" id="ARBA00022824"/>
    </source>
</evidence>
<protein>
    <recommendedName>
        <fullName evidence="3">UDP-N-acetylglucosamine transferase subunit ALG14</fullName>
    </recommendedName>
</protein>
<dbReference type="PANTHER" id="PTHR12154">
    <property type="entry name" value="GLYCOSYL TRANSFERASE-RELATED"/>
    <property type="match status" value="1"/>
</dbReference>
<reference evidence="9" key="1">
    <citation type="submission" date="2022-07" db="EMBL/GenBank/DDBJ databases">
        <title>Genome analysis of Parmales, a sister group of diatoms, reveals the evolutionary specialization of diatoms from phago-mixotrophs to photoautotrophs.</title>
        <authorList>
            <person name="Ban H."/>
            <person name="Sato S."/>
            <person name="Yoshikawa S."/>
            <person name="Kazumasa Y."/>
            <person name="Nakamura Y."/>
            <person name="Ichinomiya M."/>
            <person name="Saitoh K."/>
            <person name="Sato N."/>
            <person name="Blanc-Mathieu R."/>
            <person name="Endo H."/>
            <person name="Kuwata A."/>
            <person name="Ogata H."/>
        </authorList>
    </citation>
    <scope>NUCLEOTIDE SEQUENCE</scope>
</reference>
<keyword evidence="7 8" id="KW-0472">Membrane</keyword>
<evidence type="ECO:0000256" key="4">
    <source>
        <dbReference type="ARBA" id="ARBA00022692"/>
    </source>
</evidence>
<comment type="caution">
    <text evidence="9">The sequence shown here is derived from an EMBL/GenBank/DDBJ whole genome shotgun (WGS) entry which is preliminary data.</text>
</comment>
<evidence type="ECO:0000256" key="3">
    <source>
        <dbReference type="ARBA" id="ARBA00017467"/>
    </source>
</evidence>
<name>A0A9W7CD44_9STRA</name>
<evidence type="ECO:0000256" key="6">
    <source>
        <dbReference type="ARBA" id="ARBA00022989"/>
    </source>
</evidence>
<keyword evidence="6 8" id="KW-1133">Transmembrane helix</keyword>
<sequence length="180" mass="19991">MDAPLLIYLGSGGHTTEMMLLLAEVDDMVSSKIPVVFTCSDDRSERMAKEWISKKRVGTSSSVYQIYRARAVKQSYITSVLTSLLSFFHCLYVVLFHVGNPRLLFINGPGTSLILMIAVRAVNFLFLSLTPVVYAESVCRVNKWSLTGKLVGLGGWVKRCKMWKGLEGGESIEGVLFNNT</sequence>
<evidence type="ECO:0000256" key="1">
    <source>
        <dbReference type="ARBA" id="ARBA00004389"/>
    </source>
</evidence>
<comment type="subcellular location">
    <subcellularLocation>
        <location evidence="1">Endoplasmic reticulum membrane</location>
        <topology evidence="1">Single-pass membrane protein</topology>
    </subcellularLocation>
</comment>
<proteinExistence type="inferred from homology"/>
<dbReference type="PANTHER" id="PTHR12154:SF4">
    <property type="entry name" value="UDP-N-ACETYLGLUCOSAMINE TRANSFERASE SUBUNIT ALG14 HOMOLOG"/>
    <property type="match status" value="1"/>
</dbReference>
<organism evidence="9 10">
    <name type="scientific">Triparma retinervis</name>
    <dbReference type="NCBI Taxonomy" id="2557542"/>
    <lineage>
        <taxon>Eukaryota</taxon>
        <taxon>Sar</taxon>
        <taxon>Stramenopiles</taxon>
        <taxon>Ochrophyta</taxon>
        <taxon>Bolidophyceae</taxon>
        <taxon>Parmales</taxon>
        <taxon>Triparmaceae</taxon>
        <taxon>Triparma</taxon>
    </lineage>
</organism>
<dbReference type="AlphaFoldDB" id="A0A9W7CD44"/>
<feature type="transmembrane region" description="Helical" evidence="8">
    <location>
        <begin position="76"/>
        <end position="98"/>
    </location>
</feature>
<evidence type="ECO:0000256" key="7">
    <source>
        <dbReference type="ARBA" id="ARBA00023136"/>
    </source>
</evidence>
<keyword evidence="10" id="KW-1185">Reference proteome</keyword>
<accession>A0A9W7CD44</accession>
<evidence type="ECO:0000313" key="9">
    <source>
        <dbReference type="EMBL" id="GMI07682.1"/>
    </source>
</evidence>
<dbReference type="Proteomes" id="UP001165082">
    <property type="component" value="Unassembled WGS sequence"/>
</dbReference>
<feature type="transmembrane region" description="Helical" evidence="8">
    <location>
        <begin position="110"/>
        <end position="134"/>
    </location>
</feature>
<dbReference type="InterPro" id="IPR013969">
    <property type="entry name" value="Oligosacch_biosynth_Alg14"/>
</dbReference>